<proteinExistence type="predicted"/>
<feature type="compositionally biased region" description="Basic and acidic residues" evidence="1">
    <location>
        <begin position="248"/>
        <end position="257"/>
    </location>
</feature>
<dbReference type="InterPro" id="IPR036866">
    <property type="entry name" value="RibonucZ/Hydroxyglut_hydro"/>
</dbReference>
<dbReference type="PANTHER" id="PTHR42951">
    <property type="entry name" value="METALLO-BETA-LACTAMASE DOMAIN-CONTAINING"/>
    <property type="match status" value="1"/>
</dbReference>
<evidence type="ECO:0000256" key="1">
    <source>
        <dbReference type="SAM" id="MobiDB-lite"/>
    </source>
</evidence>
<evidence type="ECO:0000313" key="3">
    <source>
        <dbReference type="EMBL" id="SDG87870.1"/>
    </source>
</evidence>
<evidence type="ECO:0000313" key="4">
    <source>
        <dbReference type="Proteomes" id="UP000198614"/>
    </source>
</evidence>
<feature type="region of interest" description="Disordered" evidence="1">
    <location>
        <begin position="234"/>
        <end position="257"/>
    </location>
</feature>
<evidence type="ECO:0000259" key="2">
    <source>
        <dbReference type="SMART" id="SM00849"/>
    </source>
</evidence>
<dbReference type="SMART" id="SM00849">
    <property type="entry name" value="Lactamase_B"/>
    <property type="match status" value="1"/>
</dbReference>
<sequence>MTSALRTGDVVRIDEHVHAVRGGDTNWVIVKEGDSAVLIDTGYPGDRERLLASLAAVGVAPGALAAVLVTHAHNDHLGSAERLRAAHGTPVLMHEDEVPHARRDFLHQVSVGQVLARAWRPGVAPWALRALRAGGTAHLPVAGPRAFPADGPLDLPGAPVPVHSPGHTRGHCAYLLPRSGVLVSGDALVTGHPTSRTRGPQLLPGMFHADRARARDSLAALEAVDADVLVPGHGPVHHGSAGDAAAVARERADRRAR</sequence>
<gene>
    <name evidence="3" type="ORF">SAMN05216260_13416</name>
</gene>
<accession>A0A1G7XVU2</accession>
<dbReference type="Proteomes" id="UP000198614">
    <property type="component" value="Unassembled WGS sequence"/>
</dbReference>
<dbReference type="Gene3D" id="3.60.15.10">
    <property type="entry name" value="Ribonuclease Z/Hydroxyacylglutathione hydrolase-like"/>
    <property type="match status" value="1"/>
</dbReference>
<dbReference type="Pfam" id="PF00753">
    <property type="entry name" value="Lactamase_B"/>
    <property type="match status" value="1"/>
</dbReference>
<organism evidence="3 4">
    <name type="scientific">Streptomyces griseoaurantiacus</name>
    <dbReference type="NCBI Taxonomy" id="68213"/>
    <lineage>
        <taxon>Bacteria</taxon>
        <taxon>Bacillati</taxon>
        <taxon>Actinomycetota</taxon>
        <taxon>Actinomycetes</taxon>
        <taxon>Kitasatosporales</taxon>
        <taxon>Streptomycetaceae</taxon>
        <taxon>Streptomyces</taxon>
        <taxon>Streptomyces aurantiacus group</taxon>
    </lineage>
</organism>
<dbReference type="PANTHER" id="PTHR42951:SF14">
    <property type="entry name" value="METALLO-BETA-LACTAMASE SUPERFAMILY PROTEIN"/>
    <property type="match status" value="1"/>
</dbReference>
<dbReference type="InterPro" id="IPR050855">
    <property type="entry name" value="NDM-1-like"/>
</dbReference>
<dbReference type="CDD" id="cd07721">
    <property type="entry name" value="yflN-like_MBL-fold"/>
    <property type="match status" value="1"/>
</dbReference>
<dbReference type="EMBL" id="FNAX01000034">
    <property type="protein sequence ID" value="SDG87870.1"/>
    <property type="molecule type" value="Genomic_DNA"/>
</dbReference>
<dbReference type="InterPro" id="IPR001279">
    <property type="entry name" value="Metallo-B-lactamas"/>
</dbReference>
<reference evidence="3 4" key="1">
    <citation type="submission" date="2016-10" db="EMBL/GenBank/DDBJ databases">
        <authorList>
            <person name="de Groot N.N."/>
        </authorList>
    </citation>
    <scope>NUCLEOTIDE SEQUENCE [LARGE SCALE GENOMIC DNA]</scope>
    <source>
        <strain evidence="3 4">CGMCC 4.1859</strain>
    </source>
</reference>
<feature type="domain" description="Metallo-beta-lactamase" evidence="2">
    <location>
        <begin position="24"/>
        <end position="233"/>
    </location>
</feature>
<name>A0A1G7XVU2_9ACTN</name>
<dbReference type="SUPFAM" id="SSF56281">
    <property type="entry name" value="Metallo-hydrolase/oxidoreductase"/>
    <property type="match status" value="1"/>
</dbReference>
<protein>
    <submittedName>
        <fullName evidence="3">Glyoxylase, beta-lactamase superfamily II</fullName>
    </submittedName>
</protein>
<dbReference type="AlphaFoldDB" id="A0A1G7XVU2"/>